<feature type="compositionally biased region" description="Basic and acidic residues" evidence="1">
    <location>
        <begin position="55"/>
        <end position="73"/>
    </location>
</feature>
<feature type="region of interest" description="Disordered" evidence="1">
    <location>
        <begin position="155"/>
        <end position="215"/>
    </location>
</feature>
<proteinExistence type="predicted"/>
<dbReference type="AlphaFoldDB" id="A0A2C9UA39"/>
<name>A0A2C9UA39_MANES</name>
<keyword evidence="3" id="KW-1185">Reference proteome</keyword>
<reference evidence="3" key="1">
    <citation type="journal article" date="2016" name="Nat. Biotechnol.">
        <title>Sequencing wild and cultivated cassava and related species reveals extensive interspecific hybridization and genetic diversity.</title>
        <authorList>
            <person name="Bredeson J.V."/>
            <person name="Lyons J.B."/>
            <person name="Prochnik S.E."/>
            <person name="Wu G.A."/>
            <person name="Ha C.M."/>
            <person name="Edsinger-Gonzales E."/>
            <person name="Grimwood J."/>
            <person name="Schmutz J."/>
            <person name="Rabbi I.Y."/>
            <person name="Egesi C."/>
            <person name="Nauluvula P."/>
            <person name="Lebot V."/>
            <person name="Ndunguru J."/>
            <person name="Mkamilo G."/>
            <person name="Bart R.S."/>
            <person name="Setter T.L."/>
            <person name="Gleadow R.M."/>
            <person name="Kulakow P."/>
            <person name="Ferguson M.E."/>
            <person name="Rounsley S."/>
            <person name="Rokhsar D.S."/>
        </authorList>
    </citation>
    <scope>NUCLEOTIDE SEQUENCE [LARGE SCALE GENOMIC DNA]</scope>
    <source>
        <strain evidence="3">cv. AM560-2</strain>
    </source>
</reference>
<dbReference type="PANTHER" id="PTHR36801">
    <property type="entry name" value="OS06G0150200 PROTEIN"/>
    <property type="match status" value="1"/>
</dbReference>
<feature type="compositionally biased region" description="Basic and acidic residues" evidence="1">
    <location>
        <begin position="201"/>
        <end position="215"/>
    </location>
</feature>
<dbReference type="Gramene" id="Manes.16G082000.1.v8.1">
    <property type="protein sequence ID" value="Manes.16G082000.1.v8.1.CDS.1"/>
    <property type="gene ID" value="Manes.16G082000.v8.1"/>
</dbReference>
<evidence type="ECO:0000313" key="2">
    <source>
        <dbReference type="EMBL" id="OAY26876.1"/>
    </source>
</evidence>
<organism evidence="2 3">
    <name type="scientific">Manihot esculenta</name>
    <name type="common">Cassava</name>
    <name type="synonym">Jatropha manihot</name>
    <dbReference type="NCBI Taxonomy" id="3983"/>
    <lineage>
        <taxon>Eukaryota</taxon>
        <taxon>Viridiplantae</taxon>
        <taxon>Streptophyta</taxon>
        <taxon>Embryophyta</taxon>
        <taxon>Tracheophyta</taxon>
        <taxon>Spermatophyta</taxon>
        <taxon>Magnoliopsida</taxon>
        <taxon>eudicotyledons</taxon>
        <taxon>Gunneridae</taxon>
        <taxon>Pentapetalae</taxon>
        <taxon>rosids</taxon>
        <taxon>fabids</taxon>
        <taxon>Malpighiales</taxon>
        <taxon>Euphorbiaceae</taxon>
        <taxon>Crotonoideae</taxon>
        <taxon>Manihoteae</taxon>
        <taxon>Manihot</taxon>
    </lineage>
</organism>
<dbReference type="EMBL" id="CM004402">
    <property type="protein sequence ID" value="OAY26876.1"/>
    <property type="molecule type" value="Genomic_DNA"/>
</dbReference>
<protein>
    <submittedName>
        <fullName evidence="2">Uncharacterized protein</fullName>
    </submittedName>
</protein>
<gene>
    <name evidence="2" type="ORF">MANES_16G082000v8</name>
</gene>
<dbReference type="Proteomes" id="UP000091857">
    <property type="component" value="Chromosome 16"/>
</dbReference>
<evidence type="ECO:0000313" key="3">
    <source>
        <dbReference type="Proteomes" id="UP000091857"/>
    </source>
</evidence>
<evidence type="ECO:0000256" key="1">
    <source>
        <dbReference type="SAM" id="MobiDB-lite"/>
    </source>
</evidence>
<dbReference type="PANTHER" id="PTHR36801:SF3">
    <property type="entry name" value="OS06G0150300 PROTEIN"/>
    <property type="match status" value="1"/>
</dbReference>
<feature type="compositionally biased region" description="Low complexity" evidence="1">
    <location>
        <begin position="35"/>
        <end position="54"/>
    </location>
</feature>
<comment type="caution">
    <text evidence="2">The sequence shown here is derived from an EMBL/GenBank/DDBJ whole genome shotgun (WGS) entry which is preliminary data.</text>
</comment>
<feature type="region of interest" description="Disordered" evidence="1">
    <location>
        <begin position="110"/>
        <end position="140"/>
    </location>
</feature>
<feature type="compositionally biased region" description="Low complexity" evidence="1">
    <location>
        <begin position="180"/>
        <end position="190"/>
    </location>
</feature>
<dbReference type="OMA" id="STYHPKQ"/>
<accession>A0A2C9UA39</accession>
<sequence>MAAAVAVSTTLCGIRFGKKSETKDSPSNEGDGNLTFNTPSSPSASTSPSETTKTAGEEASVKSQDGKENEVPGRMELPLPPAKQLREAFSCNNFMTKSASTRQFAKNMSMKMPRSMSMARRDHHREDKYNQKKKAKAKHEDSVWMKTIILGEKCKRRNEDEPEIYDANGDKISANHRKSTSSVSISTQSSFGDVNAVASQEGEKKVTKKEEEEVS</sequence>
<feature type="region of interest" description="Disordered" evidence="1">
    <location>
        <begin position="15"/>
        <end position="83"/>
    </location>
</feature>